<evidence type="ECO:0000256" key="3">
    <source>
        <dbReference type="RuleBase" id="RU000507"/>
    </source>
</evidence>
<reference evidence="6" key="1">
    <citation type="submission" date="2018-07" db="EMBL/GenBank/DDBJ databases">
        <title>Genome sequence of Erythrobacter strain YH-07, an antagonistic bacterium isolated from Yellow Sea.</title>
        <authorList>
            <person name="Tang T."/>
            <person name="Liu Q."/>
            <person name="Sun X."/>
        </authorList>
    </citation>
    <scope>NUCLEOTIDE SEQUENCE [LARGE SCALE GENOMIC DNA]</scope>
    <source>
        <strain evidence="6">YH-07</strain>
    </source>
</reference>
<dbReference type="PROSITE" id="PS50206">
    <property type="entry name" value="RHODANESE_3"/>
    <property type="match status" value="2"/>
</dbReference>
<dbReference type="Gene3D" id="3.40.250.10">
    <property type="entry name" value="Rhodanese-like domain"/>
    <property type="match status" value="2"/>
</dbReference>
<dbReference type="PROSITE" id="PS00683">
    <property type="entry name" value="RHODANESE_2"/>
    <property type="match status" value="1"/>
</dbReference>
<dbReference type="InterPro" id="IPR045078">
    <property type="entry name" value="TST/MPST-like"/>
</dbReference>
<dbReference type="PROSITE" id="PS00380">
    <property type="entry name" value="RHODANESE_1"/>
    <property type="match status" value="1"/>
</dbReference>
<gene>
    <name evidence="5" type="ORF">DVR09_13085</name>
</gene>
<dbReference type="Proteomes" id="UP000254508">
    <property type="component" value="Chromosome"/>
</dbReference>
<dbReference type="GO" id="GO:0004792">
    <property type="term" value="F:thiosulfate-cyanide sulfurtransferase activity"/>
    <property type="evidence" value="ECO:0007669"/>
    <property type="project" value="InterPro"/>
</dbReference>
<dbReference type="PANTHER" id="PTHR11364:SF27">
    <property type="entry name" value="SULFURTRANSFERASE"/>
    <property type="match status" value="1"/>
</dbReference>
<dbReference type="CDD" id="cd01448">
    <property type="entry name" value="TST_Repeat_1"/>
    <property type="match status" value="1"/>
</dbReference>
<evidence type="ECO:0000259" key="4">
    <source>
        <dbReference type="PROSITE" id="PS50206"/>
    </source>
</evidence>
<feature type="domain" description="Rhodanese" evidence="4">
    <location>
        <begin position="162"/>
        <end position="272"/>
    </location>
</feature>
<dbReference type="InterPro" id="IPR036873">
    <property type="entry name" value="Rhodanese-like_dom_sf"/>
</dbReference>
<dbReference type="CDD" id="cd01449">
    <property type="entry name" value="TST_Repeat_2"/>
    <property type="match status" value="1"/>
</dbReference>
<accession>A0A345YIA3</accession>
<dbReference type="Pfam" id="PF00581">
    <property type="entry name" value="Rhodanese"/>
    <property type="match status" value="2"/>
</dbReference>
<dbReference type="OrthoDB" id="9781034at2"/>
<keyword evidence="6" id="KW-1185">Reference proteome</keyword>
<sequence length="277" mass="29746">MDSLVSTQWLADNLDTEDLVVVDATMHLPDSPRKSSVEFVEGHVPGARFLDLVSFVATASPVPKALPDARQFADRLSQMGIAPSSRVVLYDDSQIRSAARAWFIFRLYGFDQVAILDGGLGKWKSEGRPLEQGAASPAQSTYPAPHALRAVRSKTDMLANCRSRAEQVVDARDAARFAGEDGSGSEGHIPGAANVHYPALLAADGTYRSAEEIRSIFAAAGIDLDRPVVTSCNSGMTACVLAFGLHLVGKDDVSIYDGSWLEWSDDPDLPKEKGAAR</sequence>
<evidence type="ECO:0000313" key="5">
    <source>
        <dbReference type="EMBL" id="AXK43655.1"/>
    </source>
</evidence>
<dbReference type="RefSeq" id="WP_115417968.1">
    <property type="nucleotide sequence ID" value="NZ_CP031357.1"/>
</dbReference>
<evidence type="ECO:0000313" key="6">
    <source>
        <dbReference type="Proteomes" id="UP000254508"/>
    </source>
</evidence>
<dbReference type="AlphaFoldDB" id="A0A345YIA3"/>
<keyword evidence="2" id="KW-0677">Repeat</keyword>
<dbReference type="InterPro" id="IPR001307">
    <property type="entry name" value="Thiosulphate_STrfase_CS"/>
</dbReference>
<keyword evidence="1 3" id="KW-0808">Transferase</keyword>
<dbReference type="PANTHER" id="PTHR11364">
    <property type="entry name" value="THIOSULFATE SULFERTANSFERASE"/>
    <property type="match status" value="1"/>
</dbReference>
<evidence type="ECO:0000256" key="1">
    <source>
        <dbReference type="ARBA" id="ARBA00022679"/>
    </source>
</evidence>
<dbReference type="SMART" id="SM00450">
    <property type="entry name" value="RHOD"/>
    <property type="match status" value="2"/>
</dbReference>
<dbReference type="KEGG" id="err:DVR09_13085"/>
<dbReference type="InterPro" id="IPR001763">
    <property type="entry name" value="Rhodanese-like_dom"/>
</dbReference>
<name>A0A345YIA3_9SPHN</name>
<evidence type="ECO:0000256" key="2">
    <source>
        <dbReference type="ARBA" id="ARBA00022737"/>
    </source>
</evidence>
<protein>
    <recommendedName>
        <fullName evidence="3">Sulfurtransferase</fullName>
    </recommendedName>
</protein>
<organism evidence="5 6">
    <name type="scientific">Erythrobacter aureus</name>
    <dbReference type="NCBI Taxonomy" id="2182384"/>
    <lineage>
        <taxon>Bacteria</taxon>
        <taxon>Pseudomonadati</taxon>
        <taxon>Pseudomonadota</taxon>
        <taxon>Alphaproteobacteria</taxon>
        <taxon>Sphingomonadales</taxon>
        <taxon>Erythrobacteraceae</taxon>
        <taxon>Erythrobacter/Porphyrobacter group</taxon>
        <taxon>Erythrobacter</taxon>
    </lineage>
</organism>
<dbReference type="SUPFAM" id="SSF52821">
    <property type="entry name" value="Rhodanese/Cell cycle control phosphatase"/>
    <property type="match status" value="2"/>
</dbReference>
<proteinExistence type="predicted"/>
<dbReference type="EMBL" id="CP031357">
    <property type="protein sequence ID" value="AXK43655.1"/>
    <property type="molecule type" value="Genomic_DNA"/>
</dbReference>
<feature type="domain" description="Rhodanese" evidence="4">
    <location>
        <begin position="15"/>
        <end position="132"/>
    </location>
</feature>